<keyword evidence="1" id="KW-0732">Signal</keyword>
<evidence type="ECO:0000313" key="3">
    <source>
        <dbReference type="Proteomes" id="UP000564378"/>
    </source>
</evidence>
<sequence>MTIVKPAALALLALTALQPATARTLVVPPAEQTVVESAAMLARLRGNSGISLQWISWDYRGHVRVSDRDGLVRLSGEQEERTGPGRLTLDGDVLAIDADSFTFRGHISIIGAPDEGRVCERDGTFEFLITQNRRYWRLQDMQACDGLTDYVDIYF</sequence>
<feature type="chain" id="PRO_5032835153" evidence="1">
    <location>
        <begin position="23"/>
        <end position="155"/>
    </location>
</feature>
<dbReference type="AlphaFoldDB" id="A0A842HX46"/>
<dbReference type="Proteomes" id="UP000564378">
    <property type="component" value="Unassembled WGS sequence"/>
</dbReference>
<gene>
    <name evidence="2" type="ORF">H6P80_00490</name>
</gene>
<dbReference type="RefSeq" id="WP_185799401.1">
    <property type="nucleotide sequence ID" value="NZ_JACJVJ010000001.1"/>
</dbReference>
<evidence type="ECO:0000256" key="1">
    <source>
        <dbReference type="SAM" id="SignalP"/>
    </source>
</evidence>
<keyword evidence="3" id="KW-1185">Reference proteome</keyword>
<feature type="signal peptide" evidence="1">
    <location>
        <begin position="1"/>
        <end position="22"/>
    </location>
</feature>
<reference evidence="2 3" key="1">
    <citation type="submission" date="2020-08" db="EMBL/GenBank/DDBJ databases">
        <title>Draft genome sequence of Parasphingopyxis sp. GrpM-11.</title>
        <authorList>
            <person name="Oh J."/>
            <person name="Roh D.-H."/>
        </authorList>
    </citation>
    <scope>NUCLEOTIDE SEQUENCE [LARGE SCALE GENOMIC DNA]</scope>
    <source>
        <strain evidence="2 3">GrpM-11</strain>
    </source>
</reference>
<evidence type="ECO:0000313" key="2">
    <source>
        <dbReference type="EMBL" id="MBC2776084.1"/>
    </source>
</evidence>
<proteinExistence type="predicted"/>
<name>A0A842HX46_9SPHN</name>
<protein>
    <submittedName>
        <fullName evidence="2">Uncharacterized protein</fullName>
    </submittedName>
</protein>
<dbReference type="EMBL" id="JACJVJ010000001">
    <property type="protein sequence ID" value="MBC2776084.1"/>
    <property type="molecule type" value="Genomic_DNA"/>
</dbReference>
<organism evidence="2 3">
    <name type="scientific">Parasphingopyxis marina</name>
    <dbReference type="NCBI Taxonomy" id="2761622"/>
    <lineage>
        <taxon>Bacteria</taxon>
        <taxon>Pseudomonadati</taxon>
        <taxon>Pseudomonadota</taxon>
        <taxon>Alphaproteobacteria</taxon>
        <taxon>Sphingomonadales</taxon>
        <taxon>Sphingomonadaceae</taxon>
        <taxon>Parasphingopyxis</taxon>
    </lineage>
</organism>
<comment type="caution">
    <text evidence="2">The sequence shown here is derived from an EMBL/GenBank/DDBJ whole genome shotgun (WGS) entry which is preliminary data.</text>
</comment>
<accession>A0A842HX46</accession>